<protein>
    <submittedName>
        <fullName evidence="2">Uncharacterized protein</fullName>
    </submittedName>
</protein>
<keyword evidence="1" id="KW-1133">Transmembrane helix</keyword>
<dbReference type="Proteomes" id="UP000177996">
    <property type="component" value="Unassembled WGS sequence"/>
</dbReference>
<name>A0A1G2D2S0_9BACT</name>
<comment type="caution">
    <text evidence="2">The sequence shown here is derived from an EMBL/GenBank/DDBJ whole genome shotgun (WGS) entry which is preliminary data.</text>
</comment>
<evidence type="ECO:0000256" key="1">
    <source>
        <dbReference type="SAM" id="Phobius"/>
    </source>
</evidence>
<dbReference type="AlphaFoldDB" id="A0A1G2D2S0"/>
<gene>
    <name evidence="2" type="ORF">A3D65_06105</name>
</gene>
<dbReference type="EMBL" id="MHLL01000049">
    <property type="protein sequence ID" value="OGZ07925.1"/>
    <property type="molecule type" value="Genomic_DNA"/>
</dbReference>
<feature type="transmembrane region" description="Helical" evidence="1">
    <location>
        <begin position="53"/>
        <end position="71"/>
    </location>
</feature>
<evidence type="ECO:0000313" key="3">
    <source>
        <dbReference type="Proteomes" id="UP000177996"/>
    </source>
</evidence>
<keyword evidence="1" id="KW-0812">Transmembrane</keyword>
<feature type="transmembrane region" description="Helical" evidence="1">
    <location>
        <begin position="77"/>
        <end position="99"/>
    </location>
</feature>
<proteinExistence type="predicted"/>
<accession>A0A1G2D2S0</accession>
<reference evidence="2 3" key="1">
    <citation type="journal article" date="2016" name="Nat. Commun.">
        <title>Thousands of microbial genomes shed light on interconnected biogeochemical processes in an aquifer system.</title>
        <authorList>
            <person name="Anantharaman K."/>
            <person name="Brown C.T."/>
            <person name="Hug L.A."/>
            <person name="Sharon I."/>
            <person name="Castelle C.J."/>
            <person name="Probst A.J."/>
            <person name="Thomas B.C."/>
            <person name="Singh A."/>
            <person name="Wilkins M.J."/>
            <person name="Karaoz U."/>
            <person name="Brodie E.L."/>
            <person name="Williams K.H."/>
            <person name="Hubbard S.S."/>
            <person name="Banfield J.F."/>
        </authorList>
    </citation>
    <scope>NUCLEOTIDE SEQUENCE [LARGE SCALE GENOMIC DNA]</scope>
</reference>
<sequence length="139" mass="16402">MFWNLTNGAGERTVDQPDFTERDKHRLAYLQKIANEMLDEALKDTRLKRWQQLLGGVALIAFASIFFLPHGRGEMNVISYLFGLSSVAAFTLFFFVLFWKGRITKRVEEEFWERHGKEYKELAARRDDSEKSETGYWLR</sequence>
<dbReference type="STRING" id="1798661.A3D65_06105"/>
<organism evidence="2 3">
    <name type="scientific">Candidatus Lloydbacteria bacterium RIFCSPHIGHO2_02_FULL_50_13</name>
    <dbReference type="NCBI Taxonomy" id="1798661"/>
    <lineage>
        <taxon>Bacteria</taxon>
        <taxon>Candidatus Lloydiibacteriota</taxon>
    </lineage>
</organism>
<keyword evidence="1" id="KW-0472">Membrane</keyword>
<evidence type="ECO:0000313" key="2">
    <source>
        <dbReference type="EMBL" id="OGZ07925.1"/>
    </source>
</evidence>